<dbReference type="Pfam" id="PF00561">
    <property type="entry name" value="Abhydrolase_1"/>
    <property type="match status" value="1"/>
</dbReference>
<evidence type="ECO:0000259" key="4">
    <source>
        <dbReference type="Pfam" id="PF08386"/>
    </source>
</evidence>
<feature type="domain" description="Peptidase S33 tripeptidyl aminopeptidase-like C-terminal" evidence="4">
    <location>
        <begin position="427"/>
        <end position="527"/>
    </location>
</feature>
<proteinExistence type="inferred from homology"/>
<dbReference type="EMBL" id="JAXAVW010000041">
    <property type="protein sequence ID" value="MDX8036074.1"/>
    <property type="molecule type" value="Genomic_DNA"/>
</dbReference>
<dbReference type="GO" id="GO:0016787">
    <property type="term" value="F:hydrolase activity"/>
    <property type="evidence" value="ECO:0007669"/>
    <property type="project" value="UniProtKB-KW"/>
</dbReference>
<reference evidence="5 6" key="2">
    <citation type="submission" date="2023-11" db="EMBL/GenBank/DDBJ databases">
        <authorList>
            <person name="Lara A.C."/>
            <person name="Chronakova A."/>
        </authorList>
    </citation>
    <scope>NUCLEOTIDE SEQUENCE [LARGE SCALE GENOMIC DNA]</scope>
    <source>
        <strain evidence="5 6">BCCO 10_0856</strain>
    </source>
</reference>
<sequence length="537" mass="57388">MTSSSASLRVLITSALVFGTVVSGLGTASAQTEASAVRPAAWGQCAADVLASLPASVTPEERARLSCTTQEVPVDHSRPRGEKTGIAMMKRPANDPSRKIGSIFLNPGGPGGSGLIRGAIAKNYFQPQVLDRFDIIGFDPRGVARSAPLRCFRTQEESDAVNGGWYSLPITKAEISSSISSAKAYTDYCKINAGPLLNHMSTEAVVRDLDIMRESVGDKQLNFVGFSYGTLIGSTYANIFPSKARAIVIDGNVDPQLRLTNGAEYDRQRAQGFEIALDAMLKRCDSAGVAKCAFAGDARAKFEAMKKALAAGPATLPNGTKVALADVIGRVAGDLYSVPRFAALVAWLQSIHVALNPGPAAAFSVQSTVELAAPLNNGGGRFDVDPLPETPYTADDSYFAVNCTDKPFARTNRLWEQTAAKWEKQSPTFGRYQAASDLLACPTWPTRNPDRWIGPWNRKTANPIVVVGNYYDPATQYLFSQRMAKQLGNARLISVDSFGHCILGRAAGADAAVAKYLVDLVAPADGQVFQPNLQPFA</sequence>
<dbReference type="RefSeq" id="WP_319971088.1">
    <property type="nucleotide sequence ID" value="NZ_JAXAVW010000041.1"/>
</dbReference>
<comment type="similarity">
    <text evidence="1">Belongs to the peptidase S33 family.</text>
</comment>
<dbReference type="Proteomes" id="UP001285521">
    <property type="component" value="Unassembled WGS sequence"/>
</dbReference>
<name>A0ABU4TD07_9PSEU</name>
<comment type="caution">
    <text evidence="5">The sequence shown here is derived from an EMBL/GenBank/DDBJ whole genome shotgun (WGS) entry which is preliminary data.</text>
</comment>
<dbReference type="InterPro" id="IPR000073">
    <property type="entry name" value="AB_hydrolase_1"/>
</dbReference>
<dbReference type="InterPro" id="IPR013595">
    <property type="entry name" value="Pept_S33_TAP-like_C"/>
</dbReference>
<keyword evidence="2 5" id="KW-0378">Hydrolase</keyword>
<organism evidence="5 6">
    <name type="scientific">Lentzea miocenica</name>
    <dbReference type="NCBI Taxonomy" id="3095431"/>
    <lineage>
        <taxon>Bacteria</taxon>
        <taxon>Bacillati</taxon>
        <taxon>Actinomycetota</taxon>
        <taxon>Actinomycetes</taxon>
        <taxon>Pseudonocardiales</taxon>
        <taxon>Pseudonocardiaceae</taxon>
        <taxon>Lentzea</taxon>
    </lineage>
</organism>
<dbReference type="PANTHER" id="PTHR43248">
    <property type="entry name" value="2-SUCCINYL-6-HYDROXY-2,4-CYCLOHEXADIENE-1-CARBOXYLATE SYNTHASE"/>
    <property type="match status" value="1"/>
</dbReference>
<evidence type="ECO:0000313" key="5">
    <source>
        <dbReference type="EMBL" id="MDX8036074.1"/>
    </source>
</evidence>
<dbReference type="InterPro" id="IPR051601">
    <property type="entry name" value="Serine_prot/Carboxylest_S33"/>
</dbReference>
<gene>
    <name evidence="5" type="ORF">SK803_38260</name>
</gene>
<keyword evidence="6" id="KW-1185">Reference proteome</keyword>
<dbReference type="SUPFAM" id="SSF53474">
    <property type="entry name" value="alpha/beta-Hydrolases"/>
    <property type="match status" value="1"/>
</dbReference>
<dbReference type="InterPro" id="IPR029058">
    <property type="entry name" value="AB_hydrolase_fold"/>
</dbReference>
<protein>
    <submittedName>
        <fullName evidence="5">Alpha/beta hydrolase</fullName>
    </submittedName>
</protein>
<dbReference type="Gene3D" id="3.40.50.1820">
    <property type="entry name" value="alpha/beta hydrolase"/>
    <property type="match status" value="1"/>
</dbReference>
<evidence type="ECO:0000313" key="6">
    <source>
        <dbReference type="Proteomes" id="UP001285521"/>
    </source>
</evidence>
<evidence type="ECO:0000259" key="3">
    <source>
        <dbReference type="Pfam" id="PF00561"/>
    </source>
</evidence>
<dbReference type="Pfam" id="PF08386">
    <property type="entry name" value="Abhydrolase_4"/>
    <property type="match status" value="1"/>
</dbReference>
<accession>A0ABU4TD07</accession>
<evidence type="ECO:0000256" key="2">
    <source>
        <dbReference type="ARBA" id="ARBA00022801"/>
    </source>
</evidence>
<dbReference type="PANTHER" id="PTHR43248:SF25">
    <property type="entry name" value="AB HYDROLASE-1 DOMAIN-CONTAINING PROTEIN-RELATED"/>
    <property type="match status" value="1"/>
</dbReference>
<reference evidence="5 6" key="1">
    <citation type="submission" date="2023-11" db="EMBL/GenBank/DDBJ databases">
        <title>Lentzea sokolovensis, sp. nov., Lentzea kristufkii, sp. nov., and Lentzea miocenensis, sp. nov., rare actinobacteria from Sokolov Coal Basin, Miocene lacustrine sediment, Czech Republic.</title>
        <authorList>
            <person name="Lara A."/>
            <person name="Kotroba L."/>
            <person name="Nouioui I."/>
            <person name="Neumann-Schaal M."/>
            <person name="Mast Y."/>
            <person name="Chronakova A."/>
        </authorList>
    </citation>
    <scope>NUCLEOTIDE SEQUENCE [LARGE SCALE GENOMIC DNA]</scope>
    <source>
        <strain evidence="5 6">BCCO 10_0856</strain>
    </source>
</reference>
<feature type="domain" description="AB hydrolase-1" evidence="3">
    <location>
        <begin position="103"/>
        <end position="255"/>
    </location>
</feature>
<evidence type="ECO:0000256" key="1">
    <source>
        <dbReference type="ARBA" id="ARBA00010088"/>
    </source>
</evidence>